<dbReference type="GO" id="GO:0044209">
    <property type="term" value="P:AMP salvage"/>
    <property type="evidence" value="ECO:0007669"/>
    <property type="project" value="UniProtKB-UniRule"/>
</dbReference>
<evidence type="ECO:0000256" key="9">
    <source>
        <dbReference type="ARBA" id="ARBA00022676"/>
    </source>
</evidence>
<dbReference type="Pfam" id="PF00156">
    <property type="entry name" value="Pribosyltran"/>
    <property type="match status" value="1"/>
</dbReference>
<dbReference type="InterPro" id="IPR029057">
    <property type="entry name" value="PRTase-like"/>
</dbReference>
<evidence type="ECO:0000256" key="2">
    <source>
        <dbReference type="ARBA" id="ARBA00003968"/>
    </source>
</evidence>
<dbReference type="NCBIfam" id="NF002636">
    <property type="entry name" value="PRK02304.1-5"/>
    <property type="match status" value="1"/>
</dbReference>
<comment type="similarity">
    <text evidence="5 12">Belongs to the purine/pyrimidine phosphoribosyltransferase family.</text>
</comment>
<name>A0A7C1H9F9_9BACT</name>
<keyword evidence="10 12" id="KW-0808">Transferase</keyword>
<evidence type="ECO:0000256" key="3">
    <source>
        <dbReference type="ARBA" id="ARBA00004496"/>
    </source>
</evidence>
<dbReference type="HAMAP" id="MF_00004">
    <property type="entry name" value="Aden_phosphoribosyltr"/>
    <property type="match status" value="1"/>
</dbReference>
<evidence type="ECO:0000256" key="1">
    <source>
        <dbReference type="ARBA" id="ARBA00000868"/>
    </source>
</evidence>
<evidence type="ECO:0000256" key="5">
    <source>
        <dbReference type="ARBA" id="ARBA00008391"/>
    </source>
</evidence>
<feature type="domain" description="Phosphoribosyltransferase" evidence="13">
    <location>
        <begin position="46"/>
        <end position="148"/>
    </location>
</feature>
<evidence type="ECO:0000256" key="12">
    <source>
        <dbReference type="HAMAP-Rule" id="MF_00004"/>
    </source>
</evidence>
<comment type="function">
    <text evidence="2 12">Catalyzes a salvage reaction resulting in the formation of AMP, that is energically less costly than de novo synthesis.</text>
</comment>
<dbReference type="PANTHER" id="PTHR32315:SF3">
    <property type="entry name" value="ADENINE PHOSPHORIBOSYLTRANSFERASE"/>
    <property type="match status" value="1"/>
</dbReference>
<dbReference type="EC" id="2.4.2.7" evidence="7 12"/>
<gene>
    <name evidence="12" type="primary">apt</name>
    <name evidence="14" type="ORF">ENN47_06650</name>
</gene>
<organism evidence="14">
    <name type="scientific">Mesotoga infera</name>
    <dbReference type="NCBI Taxonomy" id="1236046"/>
    <lineage>
        <taxon>Bacteria</taxon>
        <taxon>Thermotogati</taxon>
        <taxon>Thermotogota</taxon>
        <taxon>Thermotogae</taxon>
        <taxon>Kosmotogales</taxon>
        <taxon>Kosmotogaceae</taxon>
        <taxon>Mesotoga</taxon>
    </lineage>
</organism>
<dbReference type="GO" id="GO:0006166">
    <property type="term" value="P:purine ribonucleoside salvage"/>
    <property type="evidence" value="ECO:0007669"/>
    <property type="project" value="UniProtKB-UniRule"/>
</dbReference>
<dbReference type="GO" id="GO:0016208">
    <property type="term" value="F:AMP binding"/>
    <property type="evidence" value="ECO:0007669"/>
    <property type="project" value="TreeGrafter"/>
</dbReference>
<sequence>MDLEAFVRDVPDFPKEGVVFKDVTPLLKDPLAFRECILQMSERARKIDFNTMVAPEARGFIFAAPLAYEMGKALVPIRKPGKLPYKTKEIEYELEYGKATLQMHVDAISNGDKVLIVDDILATGGTMEAIASIIEDSGGEVVGILCLAELEFLNPRERLSGYRVETLITY</sequence>
<dbReference type="Proteomes" id="UP000886198">
    <property type="component" value="Unassembled WGS sequence"/>
</dbReference>
<dbReference type="CDD" id="cd06223">
    <property type="entry name" value="PRTases_typeI"/>
    <property type="match status" value="1"/>
</dbReference>
<evidence type="ECO:0000259" key="13">
    <source>
        <dbReference type="Pfam" id="PF00156"/>
    </source>
</evidence>
<dbReference type="AlphaFoldDB" id="A0A7C1H9F9"/>
<evidence type="ECO:0000256" key="6">
    <source>
        <dbReference type="ARBA" id="ARBA00011738"/>
    </source>
</evidence>
<reference evidence="14" key="1">
    <citation type="journal article" date="2020" name="mSystems">
        <title>Genome- and Community-Level Interaction Insights into Carbon Utilization and Element Cycling Functions of Hydrothermarchaeota in Hydrothermal Sediment.</title>
        <authorList>
            <person name="Zhou Z."/>
            <person name="Liu Y."/>
            <person name="Xu W."/>
            <person name="Pan J."/>
            <person name="Luo Z.H."/>
            <person name="Li M."/>
        </authorList>
    </citation>
    <scope>NUCLEOTIDE SEQUENCE [LARGE SCALE GENOMIC DNA]</scope>
    <source>
        <strain evidence="14">SpSt-1179</strain>
    </source>
</reference>
<dbReference type="FunFam" id="3.40.50.2020:FF:000004">
    <property type="entry name" value="Adenine phosphoribosyltransferase"/>
    <property type="match status" value="1"/>
</dbReference>
<dbReference type="PANTHER" id="PTHR32315">
    <property type="entry name" value="ADENINE PHOSPHORIBOSYLTRANSFERASE"/>
    <property type="match status" value="1"/>
</dbReference>
<dbReference type="SUPFAM" id="SSF53271">
    <property type="entry name" value="PRTase-like"/>
    <property type="match status" value="1"/>
</dbReference>
<comment type="subunit">
    <text evidence="6 12">Homodimer.</text>
</comment>
<accession>A0A7C1H9F9</accession>
<dbReference type="InterPro" id="IPR005764">
    <property type="entry name" value="Ade_phspho_trans"/>
</dbReference>
<comment type="pathway">
    <text evidence="4 12">Purine metabolism; AMP biosynthesis via salvage pathway; AMP from adenine: step 1/1.</text>
</comment>
<dbReference type="NCBIfam" id="TIGR01090">
    <property type="entry name" value="apt"/>
    <property type="match status" value="1"/>
</dbReference>
<dbReference type="GO" id="GO:0006168">
    <property type="term" value="P:adenine salvage"/>
    <property type="evidence" value="ECO:0007669"/>
    <property type="project" value="InterPro"/>
</dbReference>
<dbReference type="GO" id="GO:0002055">
    <property type="term" value="F:adenine binding"/>
    <property type="evidence" value="ECO:0007669"/>
    <property type="project" value="TreeGrafter"/>
</dbReference>
<dbReference type="EMBL" id="DSBT01000178">
    <property type="protein sequence ID" value="HDP77848.1"/>
    <property type="molecule type" value="Genomic_DNA"/>
</dbReference>
<dbReference type="InterPro" id="IPR050054">
    <property type="entry name" value="UPRTase/APRTase"/>
</dbReference>
<dbReference type="InterPro" id="IPR000836">
    <property type="entry name" value="PRTase_dom"/>
</dbReference>
<dbReference type="Gene3D" id="3.40.50.2020">
    <property type="match status" value="1"/>
</dbReference>
<protein>
    <recommendedName>
        <fullName evidence="7 12">Adenine phosphoribosyltransferase</fullName>
        <shortName evidence="12">APRT</shortName>
        <ecNumber evidence="7 12">2.4.2.7</ecNumber>
    </recommendedName>
</protein>
<dbReference type="UniPathway" id="UPA00588">
    <property type="reaction ID" value="UER00646"/>
</dbReference>
<evidence type="ECO:0000256" key="8">
    <source>
        <dbReference type="ARBA" id="ARBA00022490"/>
    </source>
</evidence>
<dbReference type="NCBIfam" id="NF002634">
    <property type="entry name" value="PRK02304.1-3"/>
    <property type="match status" value="1"/>
</dbReference>
<evidence type="ECO:0000313" key="14">
    <source>
        <dbReference type="EMBL" id="HDP77848.1"/>
    </source>
</evidence>
<evidence type="ECO:0000256" key="7">
    <source>
        <dbReference type="ARBA" id="ARBA00011893"/>
    </source>
</evidence>
<comment type="catalytic activity">
    <reaction evidence="1 12">
        <text>AMP + diphosphate = 5-phospho-alpha-D-ribose 1-diphosphate + adenine</text>
        <dbReference type="Rhea" id="RHEA:16609"/>
        <dbReference type="ChEBI" id="CHEBI:16708"/>
        <dbReference type="ChEBI" id="CHEBI:33019"/>
        <dbReference type="ChEBI" id="CHEBI:58017"/>
        <dbReference type="ChEBI" id="CHEBI:456215"/>
        <dbReference type="EC" id="2.4.2.7"/>
    </reaction>
</comment>
<keyword evidence="11 12" id="KW-0660">Purine salvage</keyword>
<proteinExistence type="inferred from homology"/>
<comment type="subcellular location">
    <subcellularLocation>
        <location evidence="3 12">Cytoplasm</location>
    </subcellularLocation>
</comment>
<evidence type="ECO:0000256" key="4">
    <source>
        <dbReference type="ARBA" id="ARBA00004659"/>
    </source>
</evidence>
<dbReference type="GO" id="GO:0005737">
    <property type="term" value="C:cytoplasm"/>
    <property type="evidence" value="ECO:0007669"/>
    <property type="project" value="UniProtKB-SubCell"/>
</dbReference>
<evidence type="ECO:0000256" key="11">
    <source>
        <dbReference type="ARBA" id="ARBA00022726"/>
    </source>
</evidence>
<keyword evidence="8 12" id="KW-0963">Cytoplasm</keyword>
<evidence type="ECO:0000256" key="10">
    <source>
        <dbReference type="ARBA" id="ARBA00022679"/>
    </source>
</evidence>
<keyword evidence="9 12" id="KW-0328">Glycosyltransferase</keyword>
<comment type="caution">
    <text evidence="14">The sequence shown here is derived from an EMBL/GenBank/DDBJ whole genome shotgun (WGS) entry which is preliminary data.</text>
</comment>
<dbReference type="GO" id="GO:0003999">
    <property type="term" value="F:adenine phosphoribosyltransferase activity"/>
    <property type="evidence" value="ECO:0007669"/>
    <property type="project" value="UniProtKB-UniRule"/>
</dbReference>